<dbReference type="Gene3D" id="3.40.720.10">
    <property type="entry name" value="Alkaline Phosphatase, subunit A"/>
    <property type="match status" value="1"/>
</dbReference>
<reference evidence="1" key="1">
    <citation type="journal article" date="2014" name="Front. Microbiol.">
        <title>High frequency of phylogenetically diverse reductive dehalogenase-homologous genes in deep subseafloor sedimentary metagenomes.</title>
        <authorList>
            <person name="Kawai M."/>
            <person name="Futagami T."/>
            <person name="Toyoda A."/>
            <person name="Takaki Y."/>
            <person name="Nishi S."/>
            <person name="Hori S."/>
            <person name="Arai W."/>
            <person name="Tsubouchi T."/>
            <person name="Morono Y."/>
            <person name="Uchiyama I."/>
            <person name="Ito T."/>
            <person name="Fujiyama A."/>
            <person name="Inagaki F."/>
            <person name="Takami H."/>
        </authorList>
    </citation>
    <scope>NUCLEOTIDE SEQUENCE</scope>
    <source>
        <strain evidence="1">Expedition CK06-06</strain>
    </source>
</reference>
<protein>
    <recommendedName>
        <fullName evidence="2">Sulfatase N-terminal domain-containing protein</fullName>
    </recommendedName>
</protein>
<evidence type="ECO:0000313" key="1">
    <source>
        <dbReference type="EMBL" id="GAG63193.1"/>
    </source>
</evidence>
<dbReference type="EMBL" id="BART01001145">
    <property type="protein sequence ID" value="GAG63193.1"/>
    <property type="molecule type" value="Genomic_DNA"/>
</dbReference>
<name>X0ZRW5_9ZZZZ</name>
<gene>
    <name evidence="1" type="ORF">S01H4_04315</name>
</gene>
<comment type="caution">
    <text evidence="1">The sequence shown here is derived from an EMBL/GenBank/DDBJ whole genome shotgun (WGS) entry which is preliminary data.</text>
</comment>
<proteinExistence type="predicted"/>
<accession>X0ZRW5</accession>
<sequence>MEYINYLSSMIGVESKNRDVPYQMIRDSKVMKFLKSKGYKFINFSSGWGPTNYNRYADLNIRSGKLNELFMILIQTTILKPIVSYILGDTLRERVLGAFSKLGELYKINEPKFVFAHINCPHPPYVFDANGDLVPETKLLMHGSVWKQKELYLNQLIFVNKKVKTLVKEILLKSEIAPIIILQADHGTASTFNDWEHLTVKNLKERMTIFNAYYLPKGGNELLYSYITPVNTFRLIFNFYFSTDYKLLKDQSYFSNYELPYKFTDVTDKIKYD</sequence>
<organism evidence="1">
    <name type="scientific">marine sediment metagenome</name>
    <dbReference type="NCBI Taxonomy" id="412755"/>
    <lineage>
        <taxon>unclassified sequences</taxon>
        <taxon>metagenomes</taxon>
        <taxon>ecological metagenomes</taxon>
    </lineage>
</organism>
<evidence type="ECO:0008006" key="2">
    <source>
        <dbReference type="Google" id="ProtNLM"/>
    </source>
</evidence>
<dbReference type="InterPro" id="IPR017850">
    <property type="entry name" value="Alkaline_phosphatase_core_sf"/>
</dbReference>
<dbReference type="AlphaFoldDB" id="X0ZRW5"/>